<dbReference type="AlphaFoldDB" id="A0A0G0PPQ2"/>
<gene>
    <name evidence="1" type="ORF">UT24_C0016G0029</name>
</gene>
<dbReference type="Proteomes" id="UP000033881">
    <property type="component" value="Unassembled WGS sequence"/>
</dbReference>
<dbReference type="InterPro" id="IPR036388">
    <property type="entry name" value="WH-like_DNA-bd_sf"/>
</dbReference>
<organism evidence="1 2">
    <name type="scientific">Candidatus Woesebacteria bacterium GW2011_GWB1_39_12</name>
    <dbReference type="NCBI Taxonomy" id="1618574"/>
    <lineage>
        <taxon>Bacteria</taxon>
        <taxon>Candidatus Woeseibacteriota</taxon>
    </lineage>
</organism>
<protein>
    <submittedName>
        <fullName evidence="1">Uncharacterized protein</fullName>
    </submittedName>
</protein>
<reference evidence="1 2" key="1">
    <citation type="journal article" date="2015" name="Nature">
        <title>rRNA introns, odd ribosomes, and small enigmatic genomes across a large radiation of phyla.</title>
        <authorList>
            <person name="Brown C.T."/>
            <person name="Hug L.A."/>
            <person name="Thomas B.C."/>
            <person name="Sharon I."/>
            <person name="Castelle C.J."/>
            <person name="Singh A."/>
            <person name="Wilkins M.J."/>
            <person name="Williams K.H."/>
            <person name="Banfield J.F."/>
        </authorList>
    </citation>
    <scope>NUCLEOTIDE SEQUENCE [LARGE SCALE GENOMIC DNA]</scope>
</reference>
<proteinExistence type="predicted"/>
<evidence type="ECO:0000313" key="1">
    <source>
        <dbReference type="EMBL" id="KKR00140.1"/>
    </source>
</evidence>
<dbReference type="EMBL" id="LBWB01000016">
    <property type="protein sequence ID" value="KKR00140.1"/>
    <property type="molecule type" value="Genomic_DNA"/>
</dbReference>
<dbReference type="SUPFAM" id="SSF46689">
    <property type="entry name" value="Homeodomain-like"/>
    <property type="match status" value="1"/>
</dbReference>
<accession>A0A0G0PPQ2</accession>
<name>A0A0G0PPQ2_9BACT</name>
<dbReference type="InterPro" id="IPR009057">
    <property type="entry name" value="Homeodomain-like_sf"/>
</dbReference>
<evidence type="ECO:0000313" key="2">
    <source>
        <dbReference type="Proteomes" id="UP000033881"/>
    </source>
</evidence>
<sequence length="54" mass="6223">MKQSLKSKIIEMTEAGKTPIEITKELGTYSSYVYGILSKYKIEKELKKLKVLNK</sequence>
<dbReference type="STRING" id="1618574.UT24_C0016G0029"/>
<dbReference type="Gene3D" id="1.10.10.10">
    <property type="entry name" value="Winged helix-like DNA-binding domain superfamily/Winged helix DNA-binding domain"/>
    <property type="match status" value="1"/>
</dbReference>
<comment type="caution">
    <text evidence="1">The sequence shown here is derived from an EMBL/GenBank/DDBJ whole genome shotgun (WGS) entry which is preliminary data.</text>
</comment>